<sequence length="238" mass="26269">MDKNVKKGSINKPLVSVESEKVELNGETEKDNETESLLPSRRGGLSKKSGKPRLKVQWNDKNGNKLAEVLEFQPRSIVIYNLNPALILLAVDLFQHLSNLVIINSLTTTARQTPAGQIKGFVFTDLNFPETILNHQKSQHIFFGTPNGTFKMARHRARRENDHLEECVEGANIEKNVGLHPENVPASNNPPQLVEETITSGYTTQVQNIGQGQEVGPLTISSTQLVNQMGGLVDIVGQ</sequence>
<dbReference type="EMBL" id="SDRB02004340">
    <property type="protein sequence ID" value="THG16048.1"/>
    <property type="molecule type" value="Genomic_DNA"/>
</dbReference>
<reference evidence="2 3" key="1">
    <citation type="journal article" date="2018" name="Proc. Natl. Acad. Sci. U.S.A.">
        <title>Draft genome sequence of Camellia sinensis var. sinensis provides insights into the evolution of the tea genome and tea quality.</title>
        <authorList>
            <person name="Wei C."/>
            <person name="Yang H."/>
            <person name="Wang S."/>
            <person name="Zhao J."/>
            <person name="Liu C."/>
            <person name="Gao L."/>
            <person name="Xia E."/>
            <person name="Lu Y."/>
            <person name="Tai Y."/>
            <person name="She G."/>
            <person name="Sun J."/>
            <person name="Cao H."/>
            <person name="Tong W."/>
            <person name="Gao Q."/>
            <person name="Li Y."/>
            <person name="Deng W."/>
            <person name="Jiang X."/>
            <person name="Wang W."/>
            <person name="Chen Q."/>
            <person name="Zhang S."/>
            <person name="Li H."/>
            <person name="Wu J."/>
            <person name="Wang P."/>
            <person name="Li P."/>
            <person name="Shi C."/>
            <person name="Zheng F."/>
            <person name="Jian J."/>
            <person name="Huang B."/>
            <person name="Shan D."/>
            <person name="Shi M."/>
            <person name="Fang C."/>
            <person name="Yue Y."/>
            <person name="Li F."/>
            <person name="Li D."/>
            <person name="Wei S."/>
            <person name="Han B."/>
            <person name="Jiang C."/>
            <person name="Yin Y."/>
            <person name="Xia T."/>
            <person name="Zhang Z."/>
            <person name="Bennetzen J.L."/>
            <person name="Zhao S."/>
            <person name="Wan X."/>
        </authorList>
    </citation>
    <scope>NUCLEOTIDE SEQUENCE [LARGE SCALE GENOMIC DNA]</scope>
    <source>
        <strain evidence="3">cv. Shuchazao</strain>
        <tissue evidence="2">Leaf</tissue>
    </source>
</reference>
<evidence type="ECO:0000313" key="2">
    <source>
        <dbReference type="EMBL" id="THG16048.1"/>
    </source>
</evidence>
<dbReference type="AlphaFoldDB" id="A0A4S4EHT3"/>
<keyword evidence="3" id="KW-1185">Reference proteome</keyword>
<proteinExistence type="predicted"/>
<name>A0A4S4EHT3_CAMSN</name>
<feature type="compositionally biased region" description="Basic residues" evidence="1">
    <location>
        <begin position="44"/>
        <end position="53"/>
    </location>
</feature>
<accession>A0A4S4EHT3</accession>
<dbReference type="Proteomes" id="UP000306102">
    <property type="component" value="Unassembled WGS sequence"/>
</dbReference>
<feature type="compositionally biased region" description="Basic and acidic residues" evidence="1">
    <location>
        <begin position="20"/>
        <end position="33"/>
    </location>
</feature>
<comment type="caution">
    <text evidence="2">The sequence shown here is derived from an EMBL/GenBank/DDBJ whole genome shotgun (WGS) entry which is preliminary data.</text>
</comment>
<feature type="region of interest" description="Disordered" evidence="1">
    <location>
        <begin position="20"/>
        <end position="53"/>
    </location>
</feature>
<evidence type="ECO:0000256" key="1">
    <source>
        <dbReference type="SAM" id="MobiDB-lite"/>
    </source>
</evidence>
<gene>
    <name evidence="2" type="ORF">TEA_028947</name>
</gene>
<organism evidence="2 3">
    <name type="scientific">Camellia sinensis var. sinensis</name>
    <name type="common">China tea</name>
    <dbReference type="NCBI Taxonomy" id="542762"/>
    <lineage>
        <taxon>Eukaryota</taxon>
        <taxon>Viridiplantae</taxon>
        <taxon>Streptophyta</taxon>
        <taxon>Embryophyta</taxon>
        <taxon>Tracheophyta</taxon>
        <taxon>Spermatophyta</taxon>
        <taxon>Magnoliopsida</taxon>
        <taxon>eudicotyledons</taxon>
        <taxon>Gunneridae</taxon>
        <taxon>Pentapetalae</taxon>
        <taxon>asterids</taxon>
        <taxon>Ericales</taxon>
        <taxon>Theaceae</taxon>
        <taxon>Camellia</taxon>
    </lineage>
</organism>
<evidence type="ECO:0000313" key="3">
    <source>
        <dbReference type="Proteomes" id="UP000306102"/>
    </source>
</evidence>
<protein>
    <submittedName>
        <fullName evidence="2">Uncharacterized protein</fullName>
    </submittedName>
</protein>